<dbReference type="AlphaFoldDB" id="A0AAD1UHW6"/>
<proteinExistence type="predicted"/>
<evidence type="ECO:0000313" key="1">
    <source>
        <dbReference type="EMBL" id="CAI2365632.1"/>
    </source>
</evidence>
<dbReference type="EMBL" id="CAMPGE010006748">
    <property type="protein sequence ID" value="CAI2365632.1"/>
    <property type="molecule type" value="Genomic_DNA"/>
</dbReference>
<evidence type="ECO:0000313" key="2">
    <source>
        <dbReference type="Proteomes" id="UP001295684"/>
    </source>
</evidence>
<sequence>MKITRIIRANQIDRGSSIPRNNYFKMKILMMMYMMNVQPPQSEEDFPSSLVLRGSFCYTSLTLRHSFNSVCIDLKQAWMAVQCLS</sequence>
<dbReference type="Proteomes" id="UP001295684">
    <property type="component" value="Unassembled WGS sequence"/>
</dbReference>
<name>A0AAD1UHW6_EUPCR</name>
<reference evidence="1" key="1">
    <citation type="submission" date="2023-07" db="EMBL/GenBank/DDBJ databases">
        <authorList>
            <consortium name="AG Swart"/>
            <person name="Singh M."/>
            <person name="Singh A."/>
            <person name="Seah K."/>
            <person name="Emmerich C."/>
        </authorList>
    </citation>
    <scope>NUCLEOTIDE SEQUENCE</scope>
    <source>
        <strain evidence="1">DP1</strain>
    </source>
</reference>
<comment type="caution">
    <text evidence="1">The sequence shown here is derived from an EMBL/GenBank/DDBJ whole genome shotgun (WGS) entry which is preliminary data.</text>
</comment>
<keyword evidence="2" id="KW-1185">Reference proteome</keyword>
<gene>
    <name evidence="1" type="ORF">ECRASSUSDP1_LOCUS6942</name>
</gene>
<organism evidence="1 2">
    <name type="scientific">Euplotes crassus</name>
    <dbReference type="NCBI Taxonomy" id="5936"/>
    <lineage>
        <taxon>Eukaryota</taxon>
        <taxon>Sar</taxon>
        <taxon>Alveolata</taxon>
        <taxon>Ciliophora</taxon>
        <taxon>Intramacronucleata</taxon>
        <taxon>Spirotrichea</taxon>
        <taxon>Hypotrichia</taxon>
        <taxon>Euplotida</taxon>
        <taxon>Euplotidae</taxon>
        <taxon>Moneuplotes</taxon>
    </lineage>
</organism>
<accession>A0AAD1UHW6</accession>
<protein>
    <submittedName>
        <fullName evidence="1">Uncharacterized protein</fullName>
    </submittedName>
</protein>